<dbReference type="PROSITE" id="PS00078">
    <property type="entry name" value="COX2"/>
    <property type="match status" value="1"/>
</dbReference>
<evidence type="ECO:0000313" key="18">
    <source>
        <dbReference type="EMBL" id="SHI00617.1"/>
    </source>
</evidence>
<dbReference type="InterPro" id="IPR036257">
    <property type="entry name" value="Cyt_c_oxidase_su2_TM_sf"/>
</dbReference>
<gene>
    <name evidence="18" type="ORF">SAMN02745124_03163</name>
</gene>
<comment type="subcellular location">
    <subcellularLocation>
        <location evidence="13">Cell membrane</location>
        <topology evidence="13">Multi-pass membrane protein</topology>
    </subcellularLocation>
    <subcellularLocation>
        <location evidence="1">Membrane</location>
        <topology evidence="1">Multi-pass membrane protein</topology>
    </subcellularLocation>
</comment>
<evidence type="ECO:0000256" key="15">
    <source>
        <dbReference type="SAM" id="Phobius"/>
    </source>
</evidence>
<evidence type="ECO:0000256" key="7">
    <source>
        <dbReference type="ARBA" id="ARBA00022967"/>
    </source>
</evidence>
<evidence type="ECO:0000313" key="19">
    <source>
        <dbReference type="Proteomes" id="UP000184139"/>
    </source>
</evidence>
<evidence type="ECO:0000256" key="14">
    <source>
        <dbReference type="RuleBase" id="RU004024"/>
    </source>
</evidence>
<dbReference type="CDD" id="cd13915">
    <property type="entry name" value="CuRO_HCO_II_like_2"/>
    <property type="match status" value="1"/>
</dbReference>
<feature type="domain" description="Cytochrome oxidase subunit II transmembrane region profile" evidence="17">
    <location>
        <begin position="1"/>
        <end position="83"/>
    </location>
</feature>
<dbReference type="EMBL" id="FQXS01000021">
    <property type="protein sequence ID" value="SHI00617.1"/>
    <property type="molecule type" value="Genomic_DNA"/>
</dbReference>
<evidence type="ECO:0000256" key="11">
    <source>
        <dbReference type="ARBA" id="ARBA00023136"/>
    </source>
</evidence>
<dbReference type="InterPro" id="IPR045187">
    <property type="entry name" value="CcO_II"/>
</dbReference>
<proteinExistence type="inferred from homology"/>
<keyword evidence="8 13" id="KW-0249">Electron transport</keyword>
<dbReference type="GO" id="GO:0004129">
    <property type="term" value="F:cytochrome-c oxidase activity"/>
    <property type="evidence" value="ECO:0007669"/>
    <property type="project" value="UniProtKB-EC"/>
</dbReference>
<dbReference type="AlphaFoldDB" id="A0A1M5XLA2"/>
<dbReference type="Proteomes" id="UP000184139">
    <property type="component" value="Unassembled WGS sequence"/>
</dbReference>
<evidence type="ECO:0000259" key="17">
    <source>
        <dbReference type="PROSITE" id="PS50999"/>
    </source>
</evidence>
<dbReference type="PANTHER" id="PTHR22888">
    <property type="entry name" value="CYTOCHROME C OXIDASE, SUBUNIT II"/>
    <property type="match status" value="1"/>
</dbReference>
<dbReference type="GO" id="GO:0005507">
    <property type="term" value="F:copper ion binding"/>
    <property type="evidence" value="ECO:0007669"/>
    <property type="project" value="InterPro"/>
</dbReference>
<sequence length="197" mass="22744">MDPVRGVDLAFWYILGISIILLIGITVVMIVFVIKYRRSKHPVPVDIRDNLNLEVVWTVLPTLIALTMFWVGWQSYLGLRNVPEDALEIDVAGQMFSWIFVYPNDKETENQLVVPLGRAVKLNISSWDVLHSFYIPSYRIKVDAVRGMDTYAWFRADKAGEYDILCTEFCGLGHSQMVAKLRIVPEEQYLAWLEEDE</sequence>
<dbReference type="SUPFAM" id="SSF49503">
    <property type="entry name" value="Cupredoxins"/>
    <property type="match status" value="1"/>
</dbReference>
<dbReference type="GO" id="GO:0005886">
    <property type="term" value="C:plasma membrane"/>
    <property type="evidence" value="ECO:0007669"/>
    <property type="project" value="UniProtKB-SubCell"/>
</dbReference>
<dbReference type="InterPro" id="IPR014222">
    <property type="entry name" value="Cyt_c_oxidase_su2"/>
</dbReference>
<dbReference type="SUPFAM" id="SSF81464">
    <property type="entry name" value="Cytochrome c oxidase subunit II-like, transmembrane region"/>
    <property type="match status" value="1"/>
</dbReference>
<keyword evidence="19" id="KW-1185">Reference proteome</keyword>
<evidence type="ECO:0000256" key="3">
    <source>
        <dbReference type="ARBA" id="ARBA00022448"/>
    </source>
</evidence>
<dbReference type="PROSITE" id="PS50999">
    <property type="entry name" value="COX2_TM"/>
    <property type="match status" value="1"/>
</dbReference>
<evidence type="ECO:0000256" key="1">
    <source>
        <dbReference type="ARBA" id="ARBA00004141"/>
    </source>
</evidence>
<dbReference type="InterPro" id="IPR011759">
    <property type="entry name" value="Cyt_c_oxidase_su2_TM_dom"/>
</dbReference>
<dbReference type="PROSITE" id="PS50857">
    <property type="entry name" value="COX2_CUA"/>
    <property type="match status" value="1"/>
</dbReference>
<keyword evidence="4 13" id="KW-0679">Respiratory chain</keyword>
<feature type="domain" description="Cytochrome oxidase subunit II copper A binding" evidence="16">
    <location>
        <begin position="84"/>
        <end position="195"/>
    </location>
</feature>
<evidence type="ECO:0000256" key="12">
    <source>
        <dbReference type="ARBA" id="ARBA00024688"/>
    </source>
</evidence>
<keyword evidence="5 13" id="KW-0812">Transmembrane</keyword>
<evidence type="ECO:0000256" key="10">
    <source>
        <dbReference type="ARBA" id="ARBA00023008"/>
    </source>
</evidence>
<dbReference type="InterPro" id="IPR002429">
    <property type="entry name" value="CcO_II-like_C"/>
</dbReference>
<dbReference type="RefSeq" id="WP_073377531.1">
    <property type="nucleotide sequence ID" value="NZ_FQXS01000021.1"/>
</dbReference>
<dbReference type="EC" id="7.1.1.9" evidence="14"/>
<evidence type="ECO:0000256" key="4">
    <source>
        <dbReference type="ARBA" id="ARBA00022660"/>
    </source>
</evidence>
<feature type="transmembrane region" description="Helical" evidence="15">
    <location>
        <begin position="55"/>
        <end position="73"/>
    </location>
</feature>
<comment type="similarity">
    <text evidence="2 13">Belongs to the cytochrome c oxidase subunit 2 family.</text>
</comment>
<dbReference type="OrthoDB" id="9781261at2"/>
<comment type="function">
    <text evidence="12 14">Subunits I and II form the functional core of the enzyme complex. Electrons originating in cytochrome c are transferred via heme a and Cu(A) to the binuclear center formed by heme a3 and Cu(B).</text>
</comment>
<evidence type="ECO:0000256" key="5">
    <source>
        <dbReference type="ARBA" id="ARBA00022692"/>
    </source>
</evidence>
<accession>A0A1M5XLA2</accession>
<protein>
    <recommendedName>
        <fullName evidence="14">Cytochrome c oxidase subunit 2</fullName>
        <ecNumber evidence="14">7.1.1.9</ecNumber>
    </recommendedName>
</protein>
<feature type="transmembrane region" description="Helical" evidence="15">
    <location>
        <begin position="12"/>
        <end position="34"/>
    </location>
</feature>
<evidence type="ECO:0000256" key="6">
    <source>
        <dbReference type="ARBA" id="ARBA00022723"/>
    </source>
</evidence>
<evidence type="ECO:0000256" key="9">
    <source>
        <dbReference type="ARBA" id="ARBA00022989"/>
    </source>
</evidence>
<dbReference type="InterPro" id="IPR008972">
    <property type="entry name" value="Cupredoxin"/>
</dbReference>
<evidence type="ECO:0000259" key="16">
    <source>
        <dbReference type="PROSITE" id="PS50857"/>
    </source>
</evidence>
<dbReference type="GO" id="GO:0042773">
    <property type="term" value="P:ATP synthesis coupled electron transport"/>
    <property type="evidence" value="ECO:0007669"/>
    <property type="project" value="TreeGrafter"/>
</dbReference>
<evidence type="ECO:0000256" key="8">
    <source>
        <dbReference type="ARBA" id="ARBA00022982"/>
    </source>
</evidence>
<dbReference type="STRING" id="1121409.SAMN02745124_03163"/>
<evidence type="ECO:0000256" key="2">
    <source>
        <dbReference type="ARBA" id="ARBA00007866"/>
    </source>
</evidence>
<keyword evidence="10 14" id="KW-0186">Copper</keyword>
<organism evidence="18 19">
    <name type="scientific">Desulfofustis glycolicus DSM 9705</name>
    <dbReference type="NCBI Taxonomy" id="1121409"/>
    <lineage>
        <taxon>Bacteria</taxon>
        <taxon>Pseudomonadati</taxon>
        <taxon>Thermodesulfobacteriota</taxon>
        <taxon>Desulfobulbia</taxon>
        <taxon>Desulfobulbales</taxon>
        <taxon>Desulfocapsaceae</taxon>
        <taxon>Desulfofustis</taxon>
    </lineage>
</organism>
<comment type="cofactor">
    <cofactor evidence="14">
        <name>Cu cation</name>
        <dbReference type="ChEBI" id="CHEBI:23378"/>
    </cofactor>
    <text evidence="14">Binds a copper A center.</text>
</comment>
<keyword evidence="9 15" id="KW-1133">Transmembrane helix</keyword>
<dbReference type="Gene3D" id="1.10.287.90">
    <property type="match status" value="1"/>
</dbReference>
<keyword evidence="7" id="KW-1278">Translocase</keyword>
<dbReference type="Pfam" id="PF02790">
    <property type="entry name" value="COX2_TM"/>
    <property type="match status" value="1"/>
</dbReference>
<keyword evidence="3 13" id="KW-0813">Transport</keyword>
<keyword evidence="11 15" id="KW-0472">Membrane</keyword>
<evidence type="ECO:0000256" key="13">
    <source>
        <dbReference type="RuleBase" id="RU000456"/>
    </source>
</evidence>
<comment type="catalytic activity">
    <reaction evidence="14">
        <text>4 Fe(II)-[cytochrome c] + O2 + 8 H(+)(in) = 4 Fe(III)-[cytochrome c] + 2 H2O + 4 H(+)(out)</text>
        <dbReference type="Rhea" id="RHEA:11436"/>
        <dbReference type="Rhea" id="RHEA-COMP:10350"/>
        <dbReference type="Rhea" id="RHEA-COMP:14399"/>
        <dbReference type="ChEBI" id="CHEBI:15377"/>
        <dbReference type="ChEBI" id="CHEBI:15378"/>
        <dbReference type="ChEBI" id="CHEBI:15379"/>
        <dbReference type="ChEBI" id="CHEBI:29033"/>
        <dbReference type="ChEBI" id="CHEBI:29034"/>
        <dbReference type="EC" id="7.1.1.9"/>
    </reaction>
</comment>
<dbReference type="Gene3D" id="2.60.40.420">
    <property type="entry name" value="Cupredoxins - blue copper proteins"/>
    <property type="match status" value="1"/>
</dbReference>
<dbReference type="GO" id="GO:0016491">
    <property type="term" value="F:oxidoreductase activity"/>
    <property type="evidence" value="ECO:0007669"/>
    <property type="project" value="InterPro"/>
</dbReference>
<dbReference type="NCBIfam" id="TIGR02866">
    <property type="entry name" value="CoxB"/>
    <property type="match status" value="1"/>
</dbReference>
<reference evidence="18 19" key="1">
    <citation type="submission" date="2016-11" db="EMBL/GenBank/DDBJ databases">
        <authorList>
            <person name="Jaros S."/>
            <person name="Januszkiewicz K."/>
            <person name="Wedrychowicz H."/>
        </authorList>
    </citation>
    <scope>NUCLEOTIDE SEQUENCE [LARGE SCALE GENOMIC DNA]</scope>
    <source>
        <strain evidence="18 19">DSM 9705</strain>
    </source>
</reference>
<dbReference type="PRINTS" id="PR01166">
    <property type="entry name" value="CYCOXIDASEII"/>
</dbReference>
<dbReference type="InterPro" id="IPR001505">
    <property type="entry name" value="Copper_CuA"/>
</dbReference>
<dbReference type="Pfam" id="PF00116">
    <property type="entry name" value="COX2"/>
    <property type="match status" value="1"/>
</dbReference>
<dbReference type="PANTHER" id="PTHR22888:SF9">
    <property type="entry name" value="CYTOCHROME C OXIDASE SUBUNIT 2"/>
    <property type="match status" value="1"/>
</dbReference>
<name>A0A1M5XLA2_9BACT</name>
<keyword evidence="6 14" id="KW-0479">Metal-binding</keyword>